<dbReference type="Pfam" id="PF13624">
    <property type="entry name" value="SurA_N_3"/>
    <property type="match status" value="1"/>
</dbReference>
<name>A0A7W2D657_9ACTN</name>
<feature type="signal peptide" evidence="1">
    <location>
        <begin position="1"/>
        <end position="25"/>
    </location>
</feature>
<feature type="chain" id="PRO_5038810545" evidence="1">
    <location>
        <begin position="26"/>
        <end position="220"/>
    </location>
</feature>
<comment type="caution">
    <text evidence="2">The sequence shown here is derived from an EMBL/GenBank/DDBJ whole genome shotgun (WGS) entry which is preliminary data.</text>
</comment>
<keyword evidence="1" id="KW-0732">Signal</keyword>
<dbReference type="RefSeq" id="WP_181866898.1">
    <property type="nucleotide sequence ID" value="NZ_JACEQY010000040.1"/>
</dbReference>
<reference evidence="2 3" key="1">
    <citation type="submission" date="2020-07" db="EMBL/GenBank/DDBJ databases">
        <title>Streptomyces isolated from Indian soil.</title>
        <authorList>
            <person name="Mandal S."/>
            <person name="Maiti P.K."/>
        </authorList>
    </citation>
    <scope>NUCLEOTIDE SEQUENCE [LARGE SCALE GENOMIC DNA]</scope>
    <source>
        <strain evidence="2 3">PSKA54</strain>
    </source>
</reference>
<dbReference type="SUPFAM" id="SSF109998">
    <property type="entry name" value="Triger factor/SurA peptide-binding domain-like"/>
    <property type="match status" value="1"/>
</dbReference>
<dbReference type="Gene3D" id="1.10.4030.10">
    <property type="entry name" value="Porin chaperone SurA, peptide-binding domain"/>
    <property type="match status" value="1"/>
</dbReference>
<dbReference type="AlphaFoldDB" id="A0A7W2D657"/>
<gene>
    <name evidence="2" type="ORF">H1V43_29370</name>
</gene>
<keyword evidence="3" id="KW-1185">Reference proteome</keyword>
<evidence type="ECO:0000256" key="1">
    <source>
        <dbReference type="SAM" id="SignalP"/>
    </source>
</evidence>
<organism evidence="2 3">
    <name type="scientific">Streptomyces himalayensis subsp. aureolus</name>
    <dbReference type="NCBI Taxonomy" id="2758039"/>
    <lineage>
        <taxon>Bacteria</taxon>
        <taxon>Bacillati</taxon>
        <taxon>Actinomycetota</taxon>
        <taxon>Actinomycetes</taxon>
        <taxon>Kitasatosporales</taxon>
        <taxon>Streptomycetaceae</taxon>
        <taxon>Streptomyces</taxon>
        <taxon>Streptomyces himalayensis</taxon>
    </lineage>
</organism>
<accession>A0A7W2D657</accession>
<dbReference type="InterPro" id="IPR027304">
    <property type="entry name" value="Trigger_fact/SurA_dom_sf"/>
</dbReference>
<proteinExistence type="predicted"/>
<evidence type="ECO:0000313" key="2">
    <source>
        <dbReference type="EMBL" id="MBA4865376.1"/>
    </source>
</evidence>
<dbReference type="EMBL" id="JACEQY010000040">
    <property type="protein sequence ID" value="MBA4865376.1"/>
    <property type="molecule type" value="Genomic_DNA"/>
</dbReference>
<dbReference type="Proteomes" id="UP000586976">
    <property type="component" value="Unassembled WGS sequence"/>
</dbReference>
<protein>
    <submittedName>
        <fullName evidence="2">SurA N-terminal domain-containing protein</fullName>
    </submittedName>
</protein>
<dbReference type="PROSITE" id="PS51257">
    <property type="entry name" value="PROKAR_LIPOPROTEIN"/>
    <property type="match status" value="1"/>
</dbReference>
<evidence type="ECO:0000313" key="3">
    <source>
        <dbReference type="Proteomes" id="UP000586976"/>
    </source>
</evidence>
<sequence>MHRRRRRIALAVSSAALLAATPLLTACGNDARPGAAAVVGGDRITVAQLEGRVAEVRDAQRAASADEAQYAQAIAATGGLSRDTLHTLVLDRVVHRAAADAGVRVTRKQVQGVRSGLEQQAGGAKQLEAAWLQQYSVAPARVDEALRTEIEAQELAKRLGADMNTSTGQATFWKALSDASKALNIDLNPRYGTWDVDKSRRADAKTPWIREVTSAGDKQA</sequence>